<evidence type="ECO:0000259" key="19">
    <source>
        <dbReference type="PROSITE" id="PS50172"/>
    </source>
</evidence>
<proteinExistence type="inferred from homology"/>
<evidence type="ECO:0000313" key="21">
    <source>
        <dbReference type="Proteomes" id="UP000595140"/>
    </source>
</evidence>
<evidence type="ECO:0000256" key="11">
    <source>
        <dbReference type="ARBA" id="ARBA00023125"/>
    </source>
</evidence>
<dbReference type="GO" id="GO:0003677">
    <property type="term" value="F:DNA binding"/>
    <property type="evidence" value="ECO:0007669"/>
    <property type="project" value="UniProtKB-UniRule"/>
</dbReference>
<evidence type="ECO:0000256" key="13">
    <source>
        <dbReference type="ARBA" id="ARBA00023211"/>
    </source>
</evidence>
<dbReference type="FunFam" id="1.10.150.20:FF:000010">
    <property type="entry name" value="DNA polymerase lambda"/>
    <property type="match status" value="1"/>
</dbReference>
<dbReference type="FunFam" id="1.10.150.110:FF:000006">
    <property type="entry name" value="DNA polymerase"/>
    <property type="match status" value="1"/>
</dbReference>
<keyword evidence="15 17" id="KW-0539">Nucleus</keyword>
<dbReference type="InterPro" id="IPR018944">
    <property type="entry name" value="DNA_pol_lambd_fingers_domain"/>
</dbReference>
<keyword evidence="12 17" id="KW-0234">DNA repair</keyword>
<dbReference type="PROSITE" id="PS00522">
    <property type="entry name" value="DNA_POLYMERASE_X"/>
    <property type="match status" value="1"/>
</dbReference>
<evidence type="ECO:0000256" key="7">
    <source>
        <dbReference type="ARBA" id="ARBA00022705"/>
    </source>
</evidence>
<dbReference type="OrthoDB" id="205514at2759"/>
<comment type="similarity">
    <text evidence="3 17">Belongs to the DNA polymerase type-X family.</text>
</comment>
<keyword evidence="9 17" id="KW-0227">DNA damage</keyword>
<dbReference type="GO" id="GO:0006260">
    <property type="term" value="P:DNA replication"/>
    <property type="evidence" value="ECO:0007669"/>
    <property type="project" value="UniProtKB-KW"/>
</dbReference>
<evidence type="ECO:0000256" key="8">
    <source>
        <dbReference type="ARBA" id="ARBA00022723"/>
    </source>
</evidence>
<dbReference type="InterPro" id="IPR036420">
    <property type="entry name" value="BRCT_dom_sf"/>
</dbReference>
<sequence length="481" mass="54388">MAPKKESPPADSHGMFSGMAVLLVGEGVQARRLQIWKQKLVQMGASIEDQFSRKVTHVFVMDSDSLLKELDRERLSRYKTKVLLYQWLESSLREGKAVPEDLYVITLKSGGGKIQTLSAEHKSCSDEQIPKKSRISSERENVASPERNTDTEYYNGSSCDSDSKSHISGPEITSEVALSHHDNVDITSDSSFIYKPPDLNKNVTEIFGKLVSIYRALGDDRRSFSYNKAISVIEKLPFKIVNVDQVRHLPSIGKSMQDHIMEIVNTGKLSKLENFENDEKVQTINLFGEVWGIGPVTALKLYEKGHRTLDDLKNEKSLINSQKLGLKYFQDIKTRIPRKEIEEMEQLLQKAGEEILPGVRILCGGSYRRGKESCGDMDIVITHPDGKSHIGFLSKYVKHLKDMNFLREDSVFSVHSEEGTDSGVDTYFSLCTYPGRELRHRIDFKVYPRDIYAFGLIAWTGNDVLNRRLRSLAETKGLSTG</sequence>
<dbReference type="Pfam" id="PF14716">
    <property type="entry name" value="HHH_8"/>
    <property type="match status" value="1"/>
</dbReference>
<evidence type="ECO:0000256" key="5">
    <source>
        <dbReference type="ARBA" id="ARBA00022679"/>
    </source>
</evidence>
<evidence type="ECO:0000256" key="16">
    <source>
        <dbReference type="ARBA" id="ARBA00049244"/>
    </source>
</evidence>
<evidence type="ECO:0000256" key="6">
    <source>
        <dbReference type="ARBA" id="ARBA00022695"/>
    </source>
</evidence>
<dbReference type="InterPro" id="IPR002054">
    <property type="entry name" value="DNA-dir_DNA_pol_X"/>
</dbReference>
<feature type="region of interest" description="Disordered" evidence="18">
    <location>
        <begin position="118"/>
        <end position="167"/>
    </location>
</feature>
<evidence type="ECO:0000256" key="17">
    <source>
        <dbReference type="RuleBase" id="RU366014"/>
    </source>
</evidence>
<dbReference type="Proteomes" id="UP000595140">
    <property type="component" value="Unassembled WGS sequence"/>
</dbReference>
<comment type="catalytic activity">
    <reaction evidence="16 17">
        <text>DNA(n) + a 2'-deoxyribonucleoside 5'-triphosphate = DNA(n+1) + diphosphate</text>
        <dbReference type="Rhea" id="RHEA:22508"/>
        <dbReference type="Rhea" id="RHEA-COMP:17339"/>
        <dbReference type="Rhea" id="RHEA-COMP:17340"/>
        <dbReference type="ChEBI" id="CHEBI:33019"/>
        <dbReference type="ChEBI" id="CHEBI:61560"/>
        <dbReference type="ChEBI" id="CHEBI:173112"/>
        <dbReference type="EC" id="2.7.7.7"/>
    </reaction>
</comment>
<evidence type="ECO:0000256" key="15">
    <source>
        <dbReference type="ARBA" id="ARBA00023242"/>
    </source>
</evidence>
<evidence type="ECO:0000256" key="10">
    <source>
        <dbReference type="ARBA" id="ARBA00022932"/>
    </source>
</evidence>
<dbReference type="Pfam" id="PF10391">
    <property type="entry name" value="DNA_pol_lambd_f"/>
    <property type="match status" value="1"/>
</dbReference>
<keyword evidence="13" id="KW-0464">Manganese</keyword>
<organism evidence="20 21">
    <name type="scientific">Cuscuta campestris</name>
    <dbReference type="NCBI Taxonomy" id="132261"/>
    <lineage>
        <taxon>Eukaryota</taxon>
        <taxon>Viridiplantae</taxon>
        <taxon>Streptophyta</taxon>
        <taxon>Embryophyta</taxon>
        <taxon>Tracheophyta</taxon>
        <taxon>Spermatophyta</taxon>
        <taxon>Magnoliopsida</taxon>
        <taxon>eudicotyledons</taxon>
        <taxon>Gunneridae</taxon>
        <taxon>Pentapetalae</taxon>
        <taxon>asterids</taxon>
        <taxon>lamiids</taxon>
        <taxon>Solanales</taxon>
        <taxon>Convolvulaceae</taxon>
        <taxon>Cuscuteae</taxon>
        <taxon>Cuscuta</taxon>
        <taxon>Cuscuta subgen. Grammica</taxon>
        <taxon>Cuscuta sect. Cleistogrammica</taxon>
    </lineage>
</organism>
<feature type="domain" description="BRCT" evidence="19">
    <location>
        <begin position="11"/>
        <end position="105"/>
    </location>
</feature>
<name>A0A484MY99_9ASTE</name>
<dbReference type="SUPFAM" id="SSF47802">
    <property type="entry name" value="DNA polymerase beta, N-terminal domain-like"/>
    <property type="match status" value="1"/>
</dbReference>
<keyword evidence="6 17" id="KW-0548">Nucleotidyltransferase</keyword>
<dbReference type="Gene3D" id="1.10.150.110">
    <property type="entry name" value="DNA polymerase beta, N-terminal domain-like"/>
    <property type="match status" value="1"/>
</dbReference>
<evidence type="ECO:0000256" key="18">
    <source>
        <dbReference type="SAM" id="MobiDB-lite"/>
    </source>
</evidence>
<evidence type="ECO:0000256" key="4">
    <source>
        <dbReference type="ARBA" id="ARBA00022634"/>
    </source>
</evidence>
<dbReference type="FunFam" id="3.30.460.10:FF:000029">
    <property type="entry name" value="DNA polymerase"/>
    <property type="match status" value="1"/>
</dbReference>
<dbReference type="AlphaFoldDB" id="A0A484MY99"/>
<comment type="subcellular location">
    <subcellularLocation>
        <location evidence="2 17">Nucleus</location>
    </subcellularLocation>
</comment>
<protein>
    <recommendedName>
        <fullName evidence="17">DNA polymerase</fullName>
        <ecNumber evidence="17">2.7.7.7</ecNumber>
    </recommendedName>
</protein>
<dbReference type="PANTHER" id="PTHR11276:SF41">
    <property type="entry name" value="DNA POLYMERASE LAMBDA"/>
    <property type="match status" value="1"/>
</dbReference>
<dbReference type="SUPFAM" id="SSF81585">
    <property type="entry name" value="PsbU/PolX domain-like"/>
    <property type="match status" value="1"/>
</dbReference>
<evidence type="ECO:0000256" key="9">
    <source>
        <dbReference type="ARBA" id="ARBA00022763"/>
    </source>
</evidence>
<keyword evidence="14" id="KW-0456">Lyase</keyword>
<evidence type="ECO:0000256" key="14">
    <source>
        <dbReference type="ARBA" id="ARBA00023239"/>
    </source>
</evidence>
<evidence type="ECO:0000313" key="20">
    <source>
        <dbReference type="EMBL" id="VFQ93146.1"/>
    </source>
</evidence>
<dbReference type="InterPro" id="IPR028207">
    <property type="entry name" value="DNA_pol_B_palm_palm"/>
</dbReference>
<dbReference type="Pfam" id="PF14792">
    <property type="entry name" value="DNA_pol_B_palm"/>
    <property type="match status" value="1"/>
</dbReference>
<dbReference type="EMBL" id="OOIL02004817">
    <property type="protein sequence ID" value="VFQ93146.1"/>
    <property type="molecule type" value="Genomic_DNA"/>
</dbReference>
<dbReference type="SMART" id="SM00483">
    <property type="entry name" value="POLXc"/>
    <property type="match status" value="1"/>
</dbReference>
<evidence type="ECO:0000256" key="12">
    <source>
        <dbReference type="ARBA" id="ARBA00023204"/>
    </source>
</evidence>
<dbReference type="InterPro" id="IPR022312">
    <property type="entry name" value="DNA_pol_X"/>
</dbReference>
<dbReference type="Gene3D" id="1.10.150.20">
    <property type="entry name" value="5' to 3' exonuclease, C-terminal subdomain"/>
    <property type="match status" value="1"/>
</dbReference>
<dbReference type="InterPro" id="IPR043519">
    <property type="entry name" value="NT_sf"/>
</dbReference>
<dbReference type="GO" id="GO:0005634">
    <property type="term" value="C:nucleus"/>
    <property type="evidence" value="ECO:0007669"/>
    <property type="project" value="UniProtKB-SubCell"/>
</dbReference>
<keyword evidence="7" id="KW-0235">DNA replication</keyword>
<dbReference type="SUPFAM" id="SSF52113">
    <property type="entry name" value="BRCT domain"/>
    <property type="match status" value="1"/>
</dbReference>
<evidence type="ECO:0000256" key="1">
    <source>
        <dbReference type="ARBA" id="ARBA00001936"/>
    </source>
</evidence>
<keyword evidence="10 17" id="KW-0239">DNA-directed DNA polymerase</keyword>
<dbReference type="GO" id="GO:0046872">
    <property type="term" value="F:metal ion binding"/>
    <property type="evidence" value="ECO:0007669"/>
    <property type="project" value="UniProtKB-UniRule"/>
</dbReference>
<evidence type="ECO:0000256" key="3">
    <source>
        <dbReference type="ARBA" id="ARBA00008323"/>
    </source>
</evidence>
<feature type="compositionally biased region" description="Basic and acidic residues" evidence="18">
    <location>
        <begin position="119"/>
        <end position="141"/>
    </location>
</feature>
<comment type="cofactor">
    <cofactor evidence="1">
        <name>Mn(2+)</name>
        <dbReference type="ChEBI" id="CHEBI:29035"/>
    </cofactor>
</comment>
<dbReference type="InterPro" id="IPR027421">
    <property type="entry name" value="DNA_pol_lamdba_lyase_dom_sf"/>
</dbReference>
<dbReference type="Gene3D" id="3.40.50.10190">
    <property type="entry name" value="BRCT domain"/>
    <property type="match status" value="1"/>
</dbReference>
<evidence type="ECO:0000256" key="2">
    <source>
        <dbReference type="ARBA" id="ARBA00004123"/>
    </source>
</evidence>
<dbReference type="EC" id="2.7.7.7" evidence="17"/>
<dbReference type="PROSITE" id="PS50172">
    <property type="entry name" value="BRCT"/>
    <property type="match status" value="1"/>
</dbReference>
<keyword evidence="8" id="KW-0479">Metal-binding</keyword>
<keyword evidence="21" id="KW-1185">Reference proteome</keyword>
<keyword evidence="11" id="KW-0238">DNA-binding</keyword>
<keyword evidence="4" id="KW-0237">DNA synthesis</keyword>
<dbReference type="SUPFAM" id="SSF81301">
    <property type="entry name" value="Nucleotidyltransferase"/>
    <property type="match status" value="1"/>
</dbReference>
<comment type="function">
    <text evidence="17">DNA polymerase that functions in several pathways of DNA repair. Involved in base excision repair (BER) responsible for repair of lesions that give rise to abasic (AP) sites in DNA. Also contributes to DNA double-strand break repair by non-homologous end joining and homologous recombination. Has both template-dependent and template-independent (terminal transferase) DNA polymerase activities. Has also a 5'-deoxyribose-5-phosphate lyase (dRP lyase) activity.</text>
</comment>
<dbReference type="InterPro" id="IPR001357">
    <property type="entry name" value="BRCT_dom"/>
</dbReference>
<keyword evidence="5 17" id="KW-0808">Transferase</keyword>
<dbReference type="GO" id="GO:0016829">
    <property type="term" value="F:lyase activity"/>
    <property type="evidence" value="ECO:0007669"/>
    <property type="project" value="UniProtKB-KW"/>
</dbReference>
<dbReference type="GO" id="GO:0003887">
    <property type="term" value="F:DNA-directed DNA polymerase activity"/>
    <property type="evidence" value="ECO:0007669"/>
    <property type="project" value="UniProtKB-UniRule"/>
</dbReference>
<dbReference type="Gene3D" id="3.30.460.10">
    <property type="entry name" value="Beta Polymerase, domain 2"/>
    <property type="match status" value="1"/>
</dbReference>
<dbReference type="InterPro" id="IPR019843">
    <property type="entry name" value="DNA_pol-X_BS"/>
</dbReference>
<dbReference type="SMART" id="SM00292">
    <property type="entry name" value="BRCT"/>
    <property type="match status" value="1"/>
</dbReference>
<reference evidence="20 21" key="1">
    <citation type="submission" date="2018-04" db="EMBL/GenBank/DDBJ databases">
        <authorList>
            <person name="Vogel A."/>
        </authorList>
    </citation>
    <scope>NUCLEOTIDE SEQUENCE [LARGE SCALE GENOMIC DNA]</scope>
</reference>
<dbReference type="PRINTS" id="PR00869">
    <property type="entry name" value="DNAPOLX"/>
</dbReference>
<dbReference type="PRINTS" id="PR00870">
    <property type="entry name" value="DNAPOLXBETA"/>
</dbReference>
<dbReference type="FunFam" id="3.40.50.10190:FF:000031">
    <property type="entry name" value="DNA polymerase"/>
    <property type="match status" value="1"/>
</dbReference>
<dbReference type="CDD" id="cd00141">
    <property type="entry name" value="NT_POLXc"/>
    <property type="match status" value="1"/>
</dbReference>
<accession>A0A484MY99</accession>
<dbReference type="PANTHER" id="PTHR11276">
    <property type="entry name" value="DNA POLYMERASE TYPE-X FAMILY MEMBER"/>
    <property type="match status" value="1"/>
</dbReference>
<dbReference type="InterPro" id="IPR002008">
    <property type="entry name" value="DNA_pol_X_beta-like"/>
</dbReference>
<dbReference type="GO" id="GO:0006303">
    <property type="term" value="P:double-strand break repair via nonhomologous end joining"/>
    <property type="evidence" value="ECO:0007669"/>
    <property type="project" value="TreeGrafter"/>
</dbReference>
<dbReference type="InterPro" id="IPR010996">
    <property type="entry name" value="HHH_MUS81"/>
</dbReference>
<gene>
    <name evidence="20" type="ORF">CCAM_LOCUS34922</name>
</gene>